<keyword evidence="7" id="KW-1185">Reference proteome</keyword>
<evidence type="ECO:0000259" key="6">
    <source>
        <dbReference type="PROSITE" id="PS51339"/>
    </source>
</evidence>
<keyword evidence="3" id="KW-0479">Metal-binding</keyword>
<evidence type="ECO:0000256" key="3">
    <source>
        <dbReference type="ARBA" id="ARBA00022723"/>
    </source>
</evidence>
<dbReference type="Gene3D" id="3.40.50.1000">
    <property type="entry name" value="HAD superfamily/HAD-like"/>
    <property type="match status" value="1"/>
</dbReference>
<dbReference type="Pfam" id="PF05761">
    <property type="entry name" value="5_nucleotid"/>
    <property type="match status" value="1"/>
</dbReference>
<protein>
    <recommendedName>
        <fullName evidence="6">Myotubularin phosphatase domain-containing protein</fullName>
    </recommendedName>
</protein>
<evidence type="ECO:0000256" key="1">
    <source>
        <dbReference type="ARBA" id="ARBA00007471"/>
    </source>
</evidence>
<reference evidence="8" key="1">
    <citation type="submission" date="2024-02" db="UniProtKB">
        <authorList>
            <consortium name="WormBaseParasite"/>
        </authorList>
    </citation>
    <scope>IDENTIFICATION</scope>
</reference>
<evidence type="ECO:0000256" key="5">
    <source>
        <dbReference type="ARBA" id="ARBA00022842"/>
    </source>
</evidence>
<proteinExistence type="inferred from homology"/>
<evidence type="ECO:0000256" key="4">
    <source>
        <dbReference type="ARBA" id="ARBA00022801"/>
    </source>
</evidence>
<name>A0AAF3F6K9_9BILA</name>
<evidence type="ECO:0000313" key="8">
    <source>
        <dbReference type="WBParaSite" id="MBELARI_LOCUS2513"/>
    </source>
</evidence>
<dbReference type="SUPFAM" id="SSF56784">
    <property type="entry name" value="HAD-like"/>
    <property type="match status" value="1"/>
</dbReference>
<comment type="similarity">
    <text evidence="2">Belongs to the 5'(3')-deoxyribonucleotidase family.</text>
</comment>
<dbReference type="Proteomes" id="UP000887575">
    <property type="component" value="Unassembled WGS sequence"/>
</dbReference>
<dbReference type="InterPro" id="IPR011993">
    <property type="entry name" value="PH-like_dom_sf"/>
</dbReference>
<dbReference type="NCBIfam" id="TIGR02244">
    <property type="entry name" value="HAD-IG-Ncltidse"/>
    <property type="match status" value="1"/>
</dbReference>
<dbReference type="PROSITE" id="PS51339">
    <property type="entry name" value="PPASE_MYOTUBULARIN"/>
    <property type="match status" value="1"/>
</dbReference>
<accession>A0AAF3F6K9</accession>
<dbReference type="PANTHER" id="PTHR12103:SF12">
    <property type="entry name" value="FI20020P1"/>
    <property type="match status" value="1"/>
</dbReference>
<dbReference type="PANTHER" id="PTHR12103">
    <property type="entry name" value="5'-NUCLEOTIDASE DOMAIN-CONTAINING"/>
    <property type="match status" value="1"/>
</dbReference>
<dbReference type="InterPro" id="IPR008380">
    <property type="entry name" value="HAD-SF_hydro_IG_5-nucl"/>
</dbReference>
<dbReference type="InterPro" id="IPR036412">
    <property type="entry name" value="HAD-like_sf"/>
</dbReference>
<comment type="similarity">
    <text evidence="1">Belongs to the protein-tyrosine phosphatase family. Non-receptor class myotubularin subfamily.</text>
</comment>
<dbReference type="InterPro" id="IPR010569">
    <property type="entry name" value="Myotubularin-like_Pase_dom"/>
</dbReference>
<dbReference type="Gene3D" id="2.30.29.30">
    <property type="entry name" value="Pleckstrin-homology domain (PH domain)/Phosphotyrosine-binding domain (PTB)"/>
    <property type="match status" value="1"/>
</dbReference>
<organism evidence="7 8">
    <name type="scientific">Mesorhabditis belari</name>
    <dbReference type="NCBI Taxonomy" id="2138241"/>
    <lineage>
        <taxon>Eukaryota</taxon>
        <taxon>Metazoa</taxon>
        <taxon>Ecdysozoa</taxon>
        <taxon>Nematoda</taxon>
        <taxon>Chromadorea</taxon>
        <taxon>Rhabditida</taxon>
        <taxon>Rhabditina</taxon>
        <taxon>Rhabditomorpha</taxon>
        <taxon>Rhabditoidea</taxon>
        <taxon>Rhabditidae</taxon>
        <taxon>Mesorhabditinae</taxon>
        <taxon>Mesorhabditis</taxon>
    </lineage>
</organism>
<keyword evidence="5" id="KW-0460">Magnesium</keyword>
<feature type="domain" description="Myotubularin phosphatase" evidence="6">
    <location>
        <begin position="631"/>
        <end position="879"/>
    </location>
</feature>
<dbReference type="GO" id="GO:0046872">
    <property type="term" value="F:metal ion binding"/>
    <property type="evidence" value="ECO:0007669"/>
    <property type="project" value="UniProtKB-KW"/>
</dbReference>
<dbReference type="Pfam" id="PF06602">
    <property type="entry name" value="Myotub-related"/>
    <property type="match status" value="1"/>
</dbReference>
<dbReference type="InterPro" id="IPR023214">
    <property type="entry name" value="HAD_sf"/>
</dbReference>
<keyword evidence="4" id="KW-0378">Hydrolase</keyword>
<dbReference type="SUPFAM" id="SSF52799">
    <property type="entry name" value="(Phosphotyrosine protein) phosphatases II"/>
    <property type="match status" value="1"/>
</dbReference>
<dbReference type="AlphaFoldDB" id="A0AAF3F6K9"/>
<dbReference type="InterPro" id="IPR029021">
    <property type="entry name" value="Prot-tyrosine_phosphatase-like"/>
</dbReference>
<evidence type="ECO:0000256" key="2">
    <source>
        <dbReference type="ARBA" id="ARBA00009589"/>
    </source>
</evidence>
<sequence length="879" mass="100631">MPIQRFCSREASASRLRSIYEFAKKSLSNVDEFSRVDPRAVFVNNDLNLKRIEWYGFDYDYTLAVYTRDLNELIYNLAIKRLIKDFHYPTILQTIPYDKEFAIRGLHYDIQNCVLLKVDAFSQIQKGTAYRGKRALDDAEIYSLYGGITLPDDRGRGLPQLMDLFSLPFFGLVLTTVQYFDDHKIHFDPNSLYQDIAECVKQVHVTGEMYKSVLSNMEKYVHKNPGLSEYLQRLHKSGKHLFMITNSPFTFMNAGMTYMLGPDWRELFTHVVVQARKPDFFQGKTPFRLFNETTGNLHYEKVQELEPGKVYAGGNIGEFASKASLTGKGVLYFGDHIYTDLADPMLRLGWHTAAIVPELAREIRAQNTDEYRRSIQWLETLTNLIANFQVDGRRNAECGQIINEWAEERRKLRENVKAIFNPRFGSMFRTYHNMTLSDFYTSRLPNLLKYDVDHSFFPRRNALPHESLNAVPTVSENMIDEINRKHSSQELWSLLRRAQWAAGQQKIDPPRRRMELVDAIEIPRVGNVFLRQGPRREQRGSLILMGHHMIFAPQADSSNDPNNTANKEEFCILHRMIDRVVSEPRSRDPNSKGGILTLKCKNFMICVFEVLELDECMAAARTIETLSNLNGFSLDYPFFYRCPFTILDDGWRHLMLKDFKVCASYPEKVIVPRGIGDDYLRISATFRDGGRFPVLAYFHRHTKSPIFRCSQPLIGPTNRRCKEDETILNALLSNARGIIIDTRSKVNAQSAKAKGGGAETQQCYSQWRYVTCGTPRIKDLHDSLAKMVDVSIDKSVSSDRWLSRLASSSWLSSIADYLNAAANVAQCVACEGTQEVPVVVHGGEGVDSTILVTSLAQMILDPDARTIRGFQSLIQGQWI</sequence>
<dbReference type="WBParaSite" id="MBELARI_LOCUS2513">
    <property type="protein sequence ID" value="MBELARI_LOCUS2513"/>
    <property type="gene ID" value="MBELARI_LOCUS2513"/>
</dbReference>
<evidence type="ECO:0000313" key="7">
    <source>
        <dbReference type="Proteomes" id="UP000887575"/>
    </source>
</evidence>
<dbReference type="GO" id="GO:0008253">
    <property type="term" value="F:5'-nucleotidase activity"/>
    <property type="evidence" value="ECO:0007669"/>
    <property type="project" value="TreeGrafter"/>
</dbReference>